<gene>
    <name evidence="1" type="ORF">GCM10010446_48210</name>
</gene>
<name>A0ABN3XK41_9ACTN</name>
<protein>
    <recommendedName>
        <fullName evidence="3">Transposase</fullName>
    </recommendedName>
</protein>
<dbReference type="RefSeq" id="WP_344497634.1">
    <property type="nucleotide sequence ID" value="NZ_BAAAUD010000047.1"/>
</dbReference>
<sequence length="70" mass="7814">MRTRSAAEAKSLPPIETLSQRQQRGMDCVHCGITLTPATALDLGPRKIKRLDYTTRWYPRACTSHGKGQS</sequence>
<reference evidence="1 2" key="1">
    <citation type="journal article" date="2019" name="Int. J. Syst. Evol. Microbiol.">
        <title>The Global Catalogue of Microorganisms (GCM) 10K type strain sequencing project: providing services to taxonomists for standard genome sequencing and annotation.</title>
        <authorList>
            <consortium name="The Broad Institute Genomics Platform"/>
            <consortium name="The Broad Institute Genome Sequencing Center for Infectious Disease"/>
            <person name="Wu L."/>
            <person name="Ma J."/>
        </authorList>
    </citation>
    <scope>NUCLEOTIDE SEQUENCE [LARGE SCALE GENOMIC DNA]</scope>
    <source>
        <strain evidence="1 2">JCM 9088</strain>
    </source>
</reference>
<keyword evidence="2" id="KW-1185">Reference proteome</keyword>
<evidence type="ECO:0008006" key="3">
    <source>
        <dbReference type="Google" id="ProtNLM"/>
    </source>
</evidence>
<dbReference type="EMBL" id="BAAAUD010000047">
    <property type="protein sequence ID" value="GAA2957381.1"/>
    <property type="molecule type" value="Genomic_DNA"/>
</dbReference>
<dbReference type="Proteomes" id="UP001500403">
    <property type="component" value="Unassembled WGS sequence"/>
</dbReference>
<organism evidence="1 2">
    <name type="scientific">Streptomyces enissocaesilis</name>
    <dbReference type="NCBI Taxonomy" id="332589"/>
    <lineage>
        <taxon>Bacteria</taxon>
        <taxon>Bacillati</taxon>
        <taxon>Actinomycetota</taxon>
        <taxon>Actinomycetes</taxon>
        <taxon>Kitasatosporales</taxon>
        <taxon>Streptomycetaceae</taxon>
        <taxon>Streptomyces</taxon>
        <taxon>Streptomyces rochei group</taxon>
    </lineage>
</organism>
<comment type="caution">
    <text evidence="1">The sequence shown here is derived from an EMBL/GenBank/DDBJ whole genome shotgun (WGS) entry which is preliminary data.</text>
</comment>
<accession>A0ABN3XK41</accession>
<evidence type="ECO:0000313" key="1">
    <source>
        <dbReference type="EMBL" id="GAA2957381.1"/>
    </source>
</evidence>
<proteinExistence type="predicted"/>
<evidence type="ECO:0000313" key="2">
    <source>
        <dbReference type="Proteomes" id="UP001500403"/>
    </source>
</evidence>